<name>A0ACC5T0A5_ENSAD</name>
<dbReference type="EMBL" id="JAGGJR010000007">
    <property type="protein sequence ID" value="MBP1874473.1"/>
    <property type="molecule type" value="Genomic_DNA"/>
</dbReference>
<proteinExistence type="predicted"/>
<protein>
    <submittedName>
        <fullName evidence="1">ATP-binding cassette subfamily F protein 3</fullName>
    </submittedName>
</protein>
<sequence length="629" mass="68561">MIQISGLSARIAGRLLIENASVTLPAGTKAGLVGRNGAGKSTLFRIITGEFASEAGTIALPKNARIGQVAQEAPGTEEPLIEIVLKADKERTALVTEAETATDPHRIAEIQTRLADIGAHSAEARAASILAGLGFDHEAQLRPASSFSGGWRMRVALAGVLFSEPDLLLLDEPTNYLDLEGTLWLEDYIRRYPHTVIIISHDRDLLNTAVNAIVHLDQKKLTYYRGPYDQFERQKAEADELQMKAKAKNDAARKHLQSFIDRFKAKATKARQAQSRVKALERMGTIAAVIEDHVQGFSFPDPEKEAASPIIAVTGGTVGYEPGKPILKRLNLRIDTDDRIALLGSNGNGKSTFAKFISGRLAPESGELKIAPNLKVGFFAQHQLDDLIPTQSAVEHVRRRMPEAPEAKVRARVAQMGLATEKMETPAKDLSGGEKARLLMGLAAFDAPNLLILDEPTNHLDIDSRNALITALNDYSGAVILISHDRHLIEATADRLWLVRDGTVTSYDGDLEDYRSLIVGGPKAKEDKSKSVGADDSLSKADQRKANADKRASLAPLRKKINEIESLTGKLEKVIQALDAELANPALYEKTPAKAAQKAKERSDAVEKLAHAEEQWLELSSEYEEAMAN</sequence>
<keyword evidence="1" id="KW-0547">Nucleotide-binding</keyword>
<keyword evidence="2" id="KW-1185">Reference proteome</keyword>
<accession>A0ACC5T0A5</accession>
<gene>
    <name evidence="1" type="ORF">J2Z19_004199</name>
</gene>
<keyword evidence="1" id="KW-0067">ATP-binding</keyword>
<evidence type="ECO:0000313" key="2">
    <source>
        <dbReference type="Proteomes" id="UP000823773"/>
    </source>
</evidence>
<organism evidence="1 2">
    <name type="scientific">Ensifer adhaerens</name>
    <name type="common">Sinorhizobium morelense</name>
    <dbReference type="NCBI Taxonomy" id="106592"/>
    <lineage>
        <taxon>Bacteria</taxon>
        <taxon>Pseudomonadati</taxon>
        <taxon>Pseudomonadota</taxon>
        <taxon>Alphaproteobacteria</taxon>
        <taxon>Hyphomicrobiales</taxon>
        <taxon>Rhizobiaceae</taxon>
        <taxon>Sinorhizobium/Ensifer group</taxon>
        <taxon>Ensifer</taxon>
    </lineage>
</organism>
<reference evidence="1" key="1">
    <citation type="submission" date="2021-03" db="EMBL/GenBank/DDBJ databases">
        <title>Genomic Encyclopedia of Type Strains, Phase IV (KMG-IV): sequencing the most valuable type-strain genomes for metagenomic binning, comparative biology and taxonomic classification.</title>
        <authorList>
            <person name="Goeker M."/>
        </authorList>
    </citation>
    <scope>NUCLEOTIDE SEQUENCE</scope>
    <source>
        <strain evidence="1">DSM 18131</strain>
    </source>
</reference>
<dbReference type="Proteomes" id="UP000823773">
    <property type="component" value="Unassembled WGS sequence"/>
</dbReference>
<evidence type="ECO:0000313" key="1">
    <source>
        <dbReference type="EMBL" id="MBP1874473.1"/>
    </source>
</evidence>
<comment type="caution">
    <text evidence="1">The sequence shown here is derived from an EMBL/GenBank/DDBJ whole genome shotgun (WGS) entry which is preliminary data.</text>
</comment>